<reference evidence="1" key="1">
    <citation type="submission" date="2023-12" db="EMBL/GenBank/DDBJ databases">
        <title>Genome assembly of Anisodus tanguticus.</title>
        <authorList>
            <person name="Wang Y.-J."/>
        </authorList>
    </citation>
    <scope>NUCLEOTIDE SEQUENCE</scope>
    <source>
        <strain evidence="1">KB-2021</strain>
        <tissue evidence="1">Leaf</tissue>
    </source>
</reference>
<evidence type="ECO:0000313" key="1">
    <source>
        <dbReference type="EMBL" id="KAK4354212.1"/>
    </source>
</evidence>
<dbReference type="AlphaFoldDB" id="A0AAE1RNV0"/>
<gene>
    <name evidence="1" type="ORF">RND71_026406</name>
</gene>
<name>A0AAE1RNV0_9SOLA</name>
<dbReference type="PANTHER" id="PTHR48302">
    <property type="entry name" value="ULP1 PROTEASE FAMILY, C-TERMINAL CATALYTIC DOMAIN CONTAINING PROTEIN"/>
    <property type="match status" value="1"/>
</dbReference>
<organism evidence="1 2">
    <name type="scientific">Anisodus tanguticus</name>
    <dbReference type="NCBI Taxonomy" id="243964"/>
    <lineage>
        <taxon>Eukaryota</taxon>
        <taxon>Viridiplantae</taxon>
        <taxon>Streptophyta</taxon>
        <taxon>Embryophyta</taxon>
        <taxon>Tracheophyta</taxon>
        <taxon>Spermatophyta</taxon>
        <taxon>Magnoliopsida</taxon>
        <taxon>eudicotyledons</taxon>
        <taxon>Gunneridae</taxon>
        <taxon>Pentapetalae</taxon>
        <taxon>asterids</taxon>
        <taxon>lamiids</taxon>
        <taxon>Solanales</taxon>
        <taxon>Solanaceae</taxon>
        <taxon>Solanoideae</taxon>
        <taxon>Hyoscyameae</taxon>
        <taxon>Anisodus</taxon>
    </lineage>
</organism>
<protein>
    <submittedName>
        <fullName evidence="1">Uncharacterized protein</fullName>
    </submittedName>
</protein>
<proteinExistence type="predicted"/>
<evidence type="ECO:0000313" key="2">
    <source>
        <dbReference type="Proteomes" id="UP001291623"/>
    </source>
</evidence>
<accession>A0AAE1RNV0</accession>
<comment type="caution">
    <text evidence="1">The sequence shown here is derived from an EMBL/GenBank/DDBJ whole genome shotgun (WGS) entry which is preliminary data.</text>
</comment>
<keyword evidence="2" id="KW-1185">Reference proteome</keyword>
<dbReference type="EMBL" id="JAVYJV010000014">
    <property type="protein sequence ID" value="KAK4354212.1"/>
    <property type="molecule type" value="Genomic_DNA"/>
</dbReference>
<sequence>MKVQPPQIHSLMCVQTDNDRDDMFIDDKTIVSKLYFDLVESGEYKNYPWGNHVFRQLLDTVSHHLNDDTTYYGLGGFPFAMQTGKQAQRIAKGRTSSLLFSSLTPYTSAESNEAQVRSLPLWTETTQR</sequence>
<dbReference type="Proteomes" id="UP001291623">
    <property type="component" value="Unassembled WGS sequence"/>
</dbReference>